<proteinExistence type="predicted"/>
<evidence type="ECO:0000313" key="3">
    <source>
        <dbReference type="Proteomes" id="UP000231569"/>
    </source>
</evidence>
<name>A0A2M8KUF4_9BACT</name>
<dbReference type="EMBL" id="PFEE01000057">
    <property type="protein sequence ID" value="PJE63566.1"/>
    <property type="molecule type" value="Genomic_DNA"/>
</dbReference>
<organism evidence="2 3">
    <name type="scientific">Candidatus Roizmanbacteria bacterium CG10_big_fil_rev_8_21_14_0_10_45_7</name>
    <dbReference type="NCBI Taxonomy" id="1974854"/>
    <lineage>
        <taxon>Bacteria</taxon>
        <taxon>Candidatus Roizmaniibacteriota</taxon>
    </lineage>
</organism>
<protein>
    <submittedName>
        <fullName evidence="2">Uncharacterized protein</fullName>
    </submittedName>
</protein>
<gene>
    <name evidence="2" type="ORF">COU89_02625</name>
</gene>
<evidence type="ECO:0000256" key="1">
    <source>
        <dbReference type="SAM" id="Phobius"/>
    </source>
</evidence>
<sequence length="188" mass="21424">MNLLELLNGIIITIGLPALTITSIYMGRKLQTLDDIVDKTKGIDKKISGLANANNSIGQAVIEIQNFIRERGQVDLMSKVIPYDEYGVSNSPMVLKEEYRRFITKTSLAKQIEEKNDKLVVWLKQKKPETGIDAQQYIEELVTSGSIEQILDLKKYKEYLYQTGRTQQDVIGILTVYLFEKIIPQVIK</sequence>
<reference evidence="3" key="1">
    <citation type="submission" date="2017-09" db="EMBL/GenBank/DDBJ databases">
        <title>Depth-based differentiation of microbial function through sediment-hosted aquifers and enrichment of novel symbionts in the deep terrestrial subsurface.</title>
        <authorList>
            <person name="Probst A.J."/>
            <person name="Ladd B."/>
            <person name="Jarett J.K."/>
            <person name="Geller-Mcgrath D.E."/>
            <person name="Sieber C.M.K."/>
            <person name="Emerson J.B."/>
            <person name="Anantharaman K."/>
            <person name="Thomas B.C."/>
            <person name="Malmstrom R."/>
            <person name="Stieglmeier M."/>
            <person name="Klingl A."/>
            <person name="Woyke T."/>
            <person name="Ryan C.M."/>
            <person name="Banfield J.F."/>
        </authorList>
    </citation>
    <scope>NUCLEOTIDE SEQUENCE [LARGE SCALE GENOMIC DNA]</scope>
</reference>
<accession>A0A2M8KUF4</accession>
<evidence type="ECO:0000313" key="2">
    <source>
        <dbReference type="EMBL" id="PJE63566.1"/>
    </source>
</evidence>
<dbReference type="Proteomes" id="UP000231569">
    <property type="component" value="Unassembled WGS sequence"/>
</dbReference>
<dbReference type="AlphaFoldDB" id="A0A2M8KUF4"/>
<keyword evidence="1" id="KW-0472">Membrane</keyword>
<comment type="caution">
    <text evidence="2">The sequence shown here is derived from an EMBL/GenBank/DDBJ whole genome shotgun (WGS) entry which is preliminary data.</text>
</comment>
<keyword evidence="1" id="KW-0812">Transmembrane</keyword>
<keyword evidence="1" id="KW-1133">Transmembrane helix</keyword>
<feature type="transmembrane region" description="Helical" evidence="1">
    <location>
        <begin position="6"/>
        <end position="26"/>
    </location>
</feature>